<dbReference type="Proteomes" id="UP001168972">
    <property type="component" value="Unassembled WGS sequence"/>
</dbReference>
<dbReference type="PROSITE" id="PS50097">
    <property type="entry name" value="BTB"/>
    <property type="match status" value="1"/>
</dbReference>
<proteinExistence type="predicted"/>
<evidence type="ECO:0000259" key="1">
    <source>
        <dbReference type="PROSITE" id="PS50097"/>
    </source>
</evidence>
<gene>
    <name evidence="2" type="ORF">PV327_008147</name>
</gene>
<dbReference type="AlphaFoldDB" id="A0AA39F2G9"/>
<reference evidence="2" key="1">
    <citation type="journal article" date="2023" name="bioRxiv">
        <title>Scaffold-level genome assemblies of two parasitoid biocontrol wasps reveal the parthenogenesis mechanism and an associated novel virus.</title>
        <authorList>
            <person name="Inwood S."/>
            <person name="Skelly J."/>
            <person name="Guhlin J."/>
            <person name="Harrop T."/>
            <person name="Goldson S."/>
            <person name="Dearden P."/>
        </authorList>
    </citation>
    <scope>NUCLEOTIDE SEQUENCE</scope>
    <source>
        <strain evidence="2">Lincoln</strain>
        <tissue evidence="2">Whole body</tissue>
    </source>
</reference>
<sequence>MFRSNIQIEHSWHMKFTTQDRKLLTMEPYSASFIDKELPDVKFSIICYTLDSSNCKLIISKTPCRPANATVRIMLELDDKKERVYNYRWTDKCIFECSFSIENPRCRSCGNNPYQSVSYASKCCITWRGFKEPQRSVMDGLHSYLKNLLTVPDLSDIMIVIDEKEILLHKIILAAYSPVFLAMFKAGMIESTNKRIVVTDVEVEVMEKVVEFMYTGTISPVPEYEELLSILKVADKYEINYLKTLCEEKLSEKITIENVFKILEENSLYGGPLLTKSLLYFMVKNKSSIIKLEDFEEFHHRKPELLSNFFISSIGDGNADK</sequence>
<dbReference type="InterPro" id="IPR000210">
    <property type="entry name" value="BTB/POZ_dom"/>
</dbReference>
<comment type="caution">
    <text evidence="2">The sequence shown here is derived from an EMBL/GenBank/DDBJ whole genome shotgun (WGS) entry which is preliminary data.</text>
</comment>
<accession>A0AA39F2G9</accession>
<evidence type="ECO:0000313" key="2">
    <source>
        <dbReference type="EMBL" id="KAK0161729.1"/>
    </source>
</evidence>
<dbReference type="SUPFAM" id="SSF54695">
    <property type="entry name" value="POZ domain"/>
    <property type="match status" value="1"/>
</dbReference>
<dbReference type="SMART" id="SM00225">
    <property type="entry name" value="BTB"/>
    <property type="match status" value="1"/>
</dbReference>
<dbReference type="EMBL" id="JAQQBR010001834">
    <property type="protein sequence ID" value="KAK0161729.1"/>
    <property type="molecule type" value="Genomic_DNA"/>
</dbReference>
<reference evidence="2" key="2">
    <citation type="submission" date="2023-03" db="EMBL/GenBank/DDBJ databases">
        <authorList>
            <person name="Inwood S.N."/>
            <person name="Skelly J.G."/>
            <person name="Guhlin J."/>
            <person name="Harrop T.W.R."/>
            <person name="Goldson S.G."/>
            <person name="Dearden P.K."/>
        </authorList>
    </citation>
    <scope>NUCLEOTIDE SEQUENCE</scope>
    <source>
        <strain evidence="2">Lincoln</strain>
        <tissue evidence="2">Whole body</tissue>
    </source>
</reference>
<evidence type="ECO:0000313" key="3">
    <source>
        <dbReference type="Proteomes" id="UP001168972"/>
    </source>
</evidence>
<feature type="domain" description="BTB" evidence="1">
    <location>
        <begin position="155"/>
        <end position="222"/>
    </location>
</feature>
<dbReference type="InterPro" id="IPR011333">
    <property type="entry name" value="SKP1/BTB/POZ_sf"/>
</dbReference>
<name>A0AA39F2G9_MICHY</name>
<keyword evidence="3" id="KW-1185">Reference proteome</keyword>
<dbReference type="Pfam" id="PF00651">
    <property type="entry name" value="BTB"/>
    <property type="match status" value="1"/>
</dbReference>
<dbReference type="PANTHER" id="PTHR24413">
    <property type="entry name" value="SPECKLE-TYPE POZ PROTEIN"/>
    <property type="match status" value="1"/>
</dbReference>
<protein>
    <recommendedName>
        <fullName evidence="1">BTB domain-containing protein</fullName>
    </recommendedName>
</protein>
<organism evidence="2 3">
    <name type="scientific">Microctonus hyperodae</name>
    <name type="common">Parasitoid wasp</name>
    <dbReference type="NCBI Taxonomy" id="165561"/>
    <lineage>
        <taxon>Eukaryota</taxon>
        <taxon>Metazoa</taxon>
        <taxon>Ecdysozoa</taxon>
        <taxon>Arthropoda</taxon>
        <taxon>Hexapoda</taxon>
        <taxon>Insecta</taxon>
        <taxon>Pterygota</taxon>
        <taxon>Neoptera</taxon>
        <taxon>Endopterygota</taxon>
        <taxon>Hymenoptera</taxon>
        <taxon>Apocrita</taxon>
        <taxon>Ichneumonoidea</taxon>
        <taxon>Braconidae</taxon>
        <taxon>Euphorinae</taxon>
        <taxon>Microctonus</taxon>
    </lineage>
</organism>
<dbReference type="Gene3D" id="3.30.710.10">
    <property type="entry name" value="Potassium Channel Kv1.1, Chain A"/>
    <property type="match status" value="1"/>
</dbReference>